<proteinExistence type="inferred from homology"/>
<keyword evidence="8" id="KW-0131">Cell cycle</keyword>
<dbReference type="OrthoDB" id="1884855at2759"/>
<evidence type="ECO:0000256" key="6">
    <source>
        <dbReference type="ARBA" id="ARBA00022838"/>
    </source>
</evidence>
<keyword evidence="5" id="KW-0498">Mitosis</keyword>
<evidence type="ECO:0000256" key="4">
    <source>
        <dbReference type="ARBA" id="ARBA00022618"/>
    </source>
</evidence>
<evidence type="ECO:0000256" key="3">
    <source>
        <dbReference type="ARBA" id="ARBA00022454"/>
    </source>
</evidence>
<gene>
    <name evidence="10" type="ORF">SAMEA4029010_CIC11G00000003075</name>
</gene>
<evidence type="ECO:0000256" key="8">
    <source>
        <dbReference type="ARBA" id="ARBA00023306"/>
    </source>
</evidence>
<sequence length="296" mass="33259">MNSADYRVTSLLTEHLGFAPLTLIDEVINDVNQIMYNCTDALERFLMKRRAAQLQQLGKPTDNDGDGDVLMDGTTQPEAAGVFPAEEIRLGAAELETLLVSHVDKNFDKFELYTLRNIFTMPRDLVEGGWIRLKHQENVTADSVGKGSGDVDEVIKPLVDSINLELQLRKMLLLHKVKAGKIVELLRHYKRCVIAITQAGAELKLLPEAATILKDLQPMNENVYYLLGQVDELLKQVLRLNDKFMKDEQVNGLRNMKFGASLRDRYIRDKSLKILDEIGVLGSDVGGKVLYSAYAQ</sequence>
<accession>A0A1L0D481</accession>
<comment type="subcellular location">
    <subcellularLocation>
        <location evidence="1">Chromosome</location>
        <location evidence="1">Centromere</location>
        <location evidence="1">Kinetochore</location>
    </subcellularLocation>
</comment>
<dbReference type="GO" id="GO:0005634">
    <property type="term" value="C:nucleus"/>
    <property type="evidence" value="ECO:0007669"/>
    <property type="project" value="InterPro"/>
</dbReference>
<dbReference type="AlphaFoldDB" id="A0A1L0D481"/>
<keyword evidence="6" id="KW-0995">Kinetochore</keyword>
<keyword evidence="4" id="KW-0132">Cell division</keyword>
<dbReference type="PANTHER" id="PTHR14527:SF2">
    <property type="entry name" value="PROTEIN MIS12 HOMOLOG"/>
    <property type="match status" value="1"/>
</dbReference>
<dbReference type="GO" id="GO:0000070">
    <property type="term" value="P:mitotic sister chromatid segregation"/>
    <property type="evidence" value="ECO:0007669"/>
    <property type="project" value="TreeGrafter"/>
</dbReference>
<keyword evidence="11" id="KW-1185">Reference proteome</keyword>
<evidence type="ECO:0000256" key="2">
    <source>
        <dbReference type="ARBA" id="ARBA00008643"/>
    </source>
</evidence>
<comment type="similarity">
    <text evidence="2">Belongs to the mis12 family.</text>
</comment>
<protein>
    <submittedName>
        <fullName evidence="10">CIC11C00000003075</fullName>
    </submittedName>
</protein>
<dbReference type="GO" id="GO:0000444">
    <property type="term" value="C:MIS12/MIND type complex"/>
    <property type="evidence" value="ECO:0007669"/>
    <property type="project" value="TreeGrafter"/>
</dbReference>
<evidence type="ECO:0000256" key="7">
    <source>
        <dbReference type="ARBA" id="ARBA00023054"/>
    </source>
</evidence>
<name>A0A1L0D481_9ASCO</name>
<evidence type="ECO:0000256" key="1">
    <source>
        <dbReference type="ARBA" id="ARBA00004629"/>
    </source>
</evidence>
<keyword evidence="9" id="KW-0137">Centromere</keyword>
<dbReference type="EMBL" id="LT635756">
    <property type="protein sequence ID" value="SGZ46305.1"/>
    <property type="molecule type" value="Genomic_DNA"/>
</dbReference>
<dbReference type="GO" id="GO:0051382">
    <property type="term" value="P:kinetochore assembly"/>
    <property type="evidence" value="ECO:0007669"/>
    <property type="project" value="TreeGrafter"/>
</dbReference>
<evidence type="ECO:0000313" key="10">
    <source>
        <dbReference type="EMBL" id="SGZ46305.1"/>
    </source>
</evidence>
<keyword evidence="3" id="KW-0158">Chromosome</keyword>
<dbReference type="Proteomes" id="UP000182334">
    <property type="component" value="Chromosome I"/>
</dbReference>
<dbReference type="GO" id="GO:0051301">
    <property type="term" value="P:cell division"/>
    <property type="evidence" value="ECO:0007669"/>
    <property type="project" value="UniProtKB-KW"/>
</dbReference>
<reference evidence="10 11" key="1">
    <citation type="submission" date="2016-10" db="EMBL/GenBank/DDBJ databases">
        <authorList>
            <person name="de Groot N.N."/>
        </authorList>
    </citation>
    <scope>NUCLEOTIDE SEQUENCE [LARGE SCALE GENOMIC DNA]</scope>
    <source>
        <strain evidence="10 11">CBS 141442</strain>
    </source>
</reference>
<dbReference type="InterPro" id="IPR008685">
    <property type="entry name" value="Centromere_Mis12"/>
</dbReference>
<dbReference type="PANTHER" id="PTHR14527">
    <property type="entry name" value="PROTEIN MIS12 HOMOLOG"/>
    <property type="match status" value="1"/>
</dbReference>
<evidence type="ECO:0000256" key="5">
    <source>
        <dbReference type="ARBA" id="ARBA00022776"/>
    </source>
</evidence>
<evidence type="ECO:0000256" key="9">
    <source>
        <dbReference type="ARBA" id="ARBA00023328"/>
    </source>
</evidence>
<dbReference type="Pfam" id="PF05859">
    <property type="entry name" value="Mis12"/>
    <property type="match status" value="1"/>
</dbReference>
<organism evidence="10 11">
    <name type="scientific">Sungouiella intermedia</name>
    <dbReference type="NCBI Taxonomy" id="45354"/>
    <lineage>
        <taxon>Eukaryota</taxon>
        <taxon>Fungi</taxon>
        <taxon>Dikarya</taxon>
        <taxon>Ascomycota</taxon>
        <taxon>Saccharomycotina</taxon>
        <taxon>Pichiomycetes</taxon>
        <taxon>Metschnikowiaceae</taxon>
        <taxon>Sungouiella</taxon>
    </lineage>
</organism>
<evidence type="ECO:0000313" key="11">
    <source>
        <dbReference type="Proteomes" id="UP000182334"/>
    </source>
</evidence>
<keyword evidence="7" id="KW-0175">Coiled coil</keyword>